<keyword evidence="3" id="KW-1185">Reference proteome</keyword>
<evidence type="ECO:0000313" key="3">
    <source>
        <dbReference type="Proteomes" id="UP001558613"/>
    </source>
</evidence>
<evidence type="ECO:0008006" key="4">
    <source>
        <dbReference type="Google" id="ProtNLM"/>
    </source>
</evidence>
<reference evidence="2 3" key="1">
    <citation type="submission" date="2023-09" db="EMBL/GenBank/DDBJ databases">
        <authorList>
            <person name="Wang M."/>
        </authorList>
    </citation>
    <scope>NUCLEOTIDE SEQUENCE [LARGE SCALE GENOMIC DNA]</scope>
    <source>
        <strain evidence="2">GT-2023</strain>
        <tissue evidence="2">Liver</tissue>
    </source>
</reference>
<dbReference type="EMBL" id="JAYMGO010000014">
    <property type="protein sequence ID" value="KAL1262490.1"/>
    <property type="molecule type" value="Genomic_DNA"/>
</dbReference>
<accession>A0ABR3MBL6</accession>
<evidence type="ECO:0000313" key="2">
    <source>
        <dbReference type="EMBL" id="KAL1262490.1"/>
    </source>
</evidence>
<organism evidence="2 3">
    <name type="scientific">Cirrhinus molitorella</name>
    <name type="common">mud carp</name>
    <dbReference type="NCBI Taxonomy" id="172907"/>
    <lineage>
        <taxon>Eukaryota</taxon>
        <taxon>Metazoa</taxon>
        <taxon>Chordata</taxon>
        <taxon>Craniata</taxon>
        <taxon>Vertebrata</taxon>
        <taxon>Euteleostomi</taxon>
        <taxon>Actinopterygii</taxon>
        <taxon>Neopterygii</taxon>
        <taxon>Teleostei</taxon>
        <taxon>Ostariophysi</taxon>
        <taxon>Cypriniformes</taxon>
        <taxon>Cyprinidae</taxon>
        <taxon>Labeoninae</taxon>
        <taxon>Labeonini</taxon>
        <taxon>Cirrhinus</taxon>
    </lineage>
</organism>
<dbReference type="Proteomes" id="UP001558613">
    <property type="component" value="Unassembled WGS sequence"/>
</dbReference>
<feature type="signal peptide" evidence="1">
    <location>
        <begin position="1"/>
        <end position="26"/>
    </location>
</feature>
<keyword evidence="1" id="KW-0732">Signal</keyword>
<sequence>MRVTRHLHMNLLPWLPSLMTPNLAQSQPIFTATVKNRRRRHTGARDKAQDPAISLRLRVTKSFLSPAFPAAPLEFSRLSAPLSSAHDKSFLAELERTRVGKRFS</sequence>
<feature type="chain" id="PRO_5047168626" description="Secreted protein" evidence="1">
    <location>
        <begin position="27"/>
        <end position="104"/>
    </location>
</feature>
<evidence type="ECO:0000256" key="1">
    <source>
        <dbReference type="SAM" id="SignalP"/>
    </source>
</evidence>
<name>A0ABR3MBL6_9TELE</name>
<gene>
    <name evidence="2" type="ORF">QQF64_007755</name>
</gene>
<protein>
    <recommendedName>
        <fullName evidence="4">Secreted protein</fullName>
    </recommendedName>
</protein>
<proteinExistence type="predicted"/>
<comment type="caution">
    <text evidence="2">The sequence shown here is derived from an EMBL/GenBank/DDBJ whole genome shotgun (WGS) entry which is preliminary data.</text>
</comment>